<keyword evidence="1" id="KW-0732">Signal</keyword>
<evidence type="ECO:0000256" key="1">
    <source>
        <dbReference type="SAM" id="SignalP"/>
    </source>
</evidence>
<accession>A0A2H1V484</accession>
<proteinExistence type="predicted"/>
<protein>
    <submittedName>
        <fullName evidence="2">SFRICE_009019</fullName>
    </submittedName>
</protein>
<gene>
    <name evidence="2" type="ORF">SFRICE_009019</name>
</gene>
<reference evidence="2" key="1">
    <citation type="submission" date="2016-07" db="EMBL/GenBank/DDBJ databases">
        <authorList>
            <person name="Bretaudeau A."/>
        </authorList>
    </citation>
    <scope>NUCLEOTIDE SEQUENCE</scope>
    <source>
        <strain evidence="2">Rice</strain>
        <tissue evidence="2">Whole body</tissue>
    </source>
</reference>
<organism evidence="2">
    <name type="scientific">Spodoptera frugiperda</name>
    <name type="common">Fall armyworm</name>
    <dbReference type="NCBI Taxonomy" id="7108"/>
    <lineage>
        <taxon>Eukaryota</taxon>
        <taxon>Metazoa</taxon>
        <taxon>Ecdysozoa</taxon>
        <taxon>Arthropoda</taxon>
        <taxon>Hexapoda</taxon>
        <taxon>Insecta</taxon>
        <taxon>Pterygota</taxon>
        <taxon>Neoptera</taxon>
        <taxon>Endopterygota</taxon>
        <taxon>Lepidoptera</taxon>
        <taxon>Glossata</taxon>
        <taxon>Ditrysia</taxon>
        <taxon>Noctuoidea</taxon>
        <taxon>Noctuidae</taxon>
        <taxon>Amphipyrinae</taxon>
        <taxon>Spodoptera</taxon>
    </lineage>
</organism>
<dbReference type="EMBL" id="ODYU01000595">
    <property type="protein sequence ID" value="SOQ35655.1"/>
    <property type="molecule type" value="Genomic_DNA"/>
</dbReference>
<dbReference type="AlphaFoldDB" id="A0A2H1V484"/>
<name>A0A2H1V484_SPOFR</name>
<evidence type="ECO:0000313" key="2">
    <source>
        <dbReference type="EMBL" id="SOQ35655.1"/>
    </source>
</evidence>
<feature type="chain" id="PRO_5013675372" evidence="1">
    <location>
        <begin position="19"/>
        <end position="77"/>
    </location>
</feature>
<feature type="signal peptide" evidence="1">
    <location>
        <begin position="1"/>
        <end position="18"/>
    </location>
</feature>
<sequence>MRALVLFSLFAIIYLAAAAPTRSKLQTGTNDADSQPFVEEVVVESVLQVRSPSSRQARVSTQTRLQDGASVAEKIYN</sequence>